<dbReference type="STRING" id="1349785.GCA_000509405_02771"/>
<dbReference type="GeneID" id="47723317"/>
<protein>
    <submittedName>
        <fullName evidence="1">Uncharacterized protein</fullName>
    </submittedName>
</protein>
<organism evidence="1 2">
    <name type="scientific">Tenacibaculum maritimum NCIMB 2154</name>
    <dbReference type="NCBI Taxonomy" id="1349785"/>
    <lineage>
        <taxon>Bacteria</taxon>
        <taxon>Pseudomonadati</taxon>
        <taxon>Bacteroidota</taxon>
        <taxon>Flavobacteriia</taxon>
        <taxon>Flavobacteriales</taxon>
        <taxon>Flavobacteriaceae</taxon>
        <taxon>Tenacibaculum</taxon>
    </lineage>
</organism>
<reference evidence="1 2" key="1">
    <citation type="submission" date="2016-11" db="EMBL/GenBank/DDBJ databases">
        <authorList>
            <person name="Jaros S."/>
            <person name="Januszkiewicz K."/>
            <person name="Wedrychowicz H."/>
        </authorList>
    </citation>
    <scope>NUCLEOTIDE SEQUENCE [LARGE SCALE GENOMIC DNA]</scope>
    <source>
        <strain evidence="1">NCIMB 2154T</strain>
    </source>
</reference>
<dbReference type="EMBL" id="LT634361">
    <property type="protein sequence ID" value="SFZ82910.1"/>
    <property type="molecule type" value="Genomic_DNA"/>
</dbReference>
<name>A0A2H1EAE3_9FLAO</name>
<dbReference type="AlphaFoldDB" id="A0A2H1EAE3"/>
<evidence type="ECO:0000313" key="2">
    <source>
        <dbReference type="Proteomes" id="UP000231564"/>
    </source>
</evidence>
<dbReference type="RefSeq" id="WP_024739883.1">
    <property type="nucleotide sequence ID" value="NZ_BAUG01000002.1"/>
</dbReference>
<dbReference type="OrthoDB" id="1139144at2"/>
<keyword evidence="2" id="KW-1185">Reference proteome</keyword>
<dbReference type="KEGG" id="tmar:MARIT_1812"/>
<accession>A0A2H1EAE3</accession>
<proteinExistence type="predicted"/>
<dbReference type="Proteomes" id="UP000231564">
    <property type="component" value="Chromosome MARIT"/>
</dbReference>
<sequence length="118" mass="13706">MKIQDLVGEYHIIGTNQDISSNPYKGILSLKLDFHNRIVAKWIISDNQEQFGTGFFKNNILVINFNYKDDNSYVYKGVVVYQCLSNNILDGFWSEKHGNPLYLGQERCFKISHNKLLN</sequence>
<gene>
    <name evidence="1" type="ORF">MARIT_1812</name>
</gene>
<evidence type="ECO:0000313" key="1">
    <source>
        <dbReference type="EMBL" id="SFZ82910.1"/>
    </source>
</evidence>